<gene>
    <name evidence="4" type="ordered locus">BN4_20203</name>
</gene>
<feature type="domain" description="NADPH-dependent FMN reductase-like" evidence="3">
    <location>
        <begin position="1"/>
        <end position="111"/>
    </location>
</feature>
<dbReference type="KEGG" id="dpi:BN4_20203"/>
<dbReference type="RefSeq" id="WP_015416307.1">
    <property type="nucleotide sequence ID" value="NC_020409.1"/>
</dbReference>
<dbReference type="OrthoDB" id="6398207at2"/>
<dbReference type="SUPFAM" id="SSF52218">
    <property type="entry name" value="Flavoproteins"/>
    <property type="match status" value="1"/>
</dbReference>
<dbReference type="InterPro" id="IPR005025">
    <property type="entry name" value="FMN_Rdtase-like_dom"/>
</dbReference>
<sequence length="219" mass="25067">MKVLAFNGSPRKKKWNTVTMLEHTLEGAKSVGAEVELIHLYPLDFKGCASCFACKRHDRKQTGVCVLKDELAPVLEKIRDADALVVGTPVYFGSETACTRTFLERLQFPYLNYQNYADSHFPRRIPTGLIYTMNIPESMIEQMGYESMFERTRSNLERQFGASELVLAMNTTQYDDYDKYETGFDKDEKAQYREAVFGKDCRRAFELGTRLGSGTIETQ</sequence>
<keyword evidence="1" id="KW-0285">Flavoprotein</keyword>
<dbReference type="BioCyc" id="DPIE1322246:BN4_RS15235-MONOMER"/>
<protein>
    <recommendedName>
        <fullName evidence="3">NADPH-dependent FMN reductase-like domain-containing protein</fullName>
    </recommendedName>
</protein>
<proteinExistence type="predicted"/>
<dbReference type="PATRIC" id="fig|879567.3.peg.3275"/>
<reference evidence="4 5" key="1">
    <citation type="journal article" date="2013" name="PLoS ONE">
        <title>The first genomic and proteomic characterization of a deep-sea sulfate reducer: insights into the piezophilic lifestyle of Desulfovibrio piezophilus.</title>
        <authorList>
            <person name="Pradel N."/>
            <person name="Ji B."/>
            <person name="Gimenez G."/>
            <person name="Talla E."/>
            <person name="Lenoble P."/>
            <person name="Garel M."/>
            <person name="Tamburini C."/>
            <person name="Fourquet P."/>
            <person name="Lebrun R."/>
            <person name="Bertin P."/>
            <person name="Denis Y."/>
            <person name="Pophillat M."/>
            <person name="Barbe V."/>
            <person name="Ollivier B."/>
            <person name="Dolla A."/>
        </authorList>
    </citation>
    <scope>NUCLEOTIDE SEQUENCE [LARGE SCALE GENOMIC DNA]</scope>
    <source>
        <strain evidence="5">DSM 10523 / SB164P1</strain>
    </source>
</reference>
<evidence type="ECO:0000313" key="4">
    <source>
        <dbReference type="EMBL" id="CCH50265.1"/>
    </source>
</evidence>
<dbReference type="InterPro" id="IPR029039">
    <property type="entry name" value="Flavoprotein-like_sf"/>
</dbReference>
<reference evidence="5" key="2">
    <citation type="journal article" date="2013" name="Stand. Genomic Sci.">
        <title>Complete genome sequence of Desulfocapsa sulfexigens, a marine deltaproteobacterium specialized in disproportionating inorganic sulfur compounds.</title>
        <authorList>
            <person name="Finster K.W."/>
            <person name="Kjeldsen K.U."/>
            <person name="Kube M."/>
            <person name="Reinhardt R."/>
            <person name="Mussmann M."/>
            <person name="Amann R."/>
            <person name="Schreiber L."/>
        </authorList>
    </citation>
    <scope>NUCLEOTIDE SEQUENCE [LARGE SCALE GENOMIC DNA]</scope>
    <source>
        <strain evidence="5">DSM 10523 / SB164P1</strain>
    </source>
</reference>
<evidence type="ECO:0000256" key="1">
    <source>
        <dbReference type="ARBA" id="ARBA00022630"/>
    </source>
</evidence>
<dbReference type="AlphaFoldDB" id="M1WNB2"/>
<keyword evidence="2" id="KW-0288">FMN</keyword>
<dbReference type="PANTHER" id="PTHR43278:SF2">
    <property type="entry name" value="IRON-SULFUR FLAVOPROTEIN"/>
    <property type="match status" value="1"/>
</dbReference>
<dbReference type="EMBL" id="FO203427">
    <property type="protein sequence ID" value="CCH50265.1"/>
    <property type="molecule type" value="Genomic_DNA"/>
</dbReference>
<organism evidence="4 5">
    <name type="scientific">Pseudodesulfovibrio piezophilus (strain DSM 21447 / JCM 15486 / C1TLV30)</name>
    <name type="common">Desulfovibrio piezophilus</name>
    <dbReference type="NCBI Taxonomy" id="1322246"/>
    <lineage>
        <taxon>Bacteria</taxon>
        <taxon>Pseudomonadati</taxon>
        <taxon>Thermodesulfobacteriota</taxon>
        <taxon>Desulfovibrionia</taxon>
        <taxon>Desulfovibrionales</taxon>
        <taxon>Desulfovibrionaceae</taxon>
    </lineage>
</organism>
<accession>M1WNB2</accession>
<evidence type="ECO:0000256" key="2">
    <source>
        <dbReference type="ARBA" id="ARBA00022643"/>
    </source>
</evidence>
<dbReference type="HOGENOM" id="CLU_050993_2_0_7"/>
<dbReference type="STRING" id="1322246.BN4_20203"/>
<dbReference type="Pfam" id="PF03358">
    <property type="entry name" value="FMN_red"/>
    <property type="match status" value="1"/>
</dbReference>
<dbReference type="InterPro" id="IPR051796">
    <property type="entry name" value="ISF_SsuE-like"/>
</dbReference>
<dbReference type="GO" id="GO:0016491">
    <property type="term" value="F:oxidoreductase activity"/>
    <property type="evidence" value="ECO:0007669"/>
    <property type="project" value="InterPro"/>
</dbReference>
<keyword evidence="5" id="KW-1185">Reference proteome</keyword>
<dbReference type="PANTHER" id="PTHR43278">
    <property type="entry name" value="NAD(P)H-DEPENDENT FMN-CONTAINING OXIDOREDUCTASE YWQN-RELATED"/>
    <property type="match status" value="1"/>
</dbReference>
<name>M1WNB2_PSEP2</name>
<dbReference type="Gene3D" id="3.40.50.360">
    <property type="match status" value="1"/>
</dbReference>
<evidence type="ECO:0000313" key="5">
    <source>
        <dbReference type="Proteomes" id="UP000011724"/>
    </source>
</evidence>
<dbReference type="eggNOG" id="COG0655">
    <property type="taxonomic scope" value="Bacteria"/>
</dbReference>
<dbReference type="Proteomes" id="UP000011724">
    <property type="component" value="Chromosome"/>
</dbReference>
<evidence type="ECO:0000259" key="3">
    <source>
        <dbReference type="Pfam" id="PF03358"/>
    </source>
</evidence>